<feature type="signal peptide" evidence="1">
    <location>
        <begin position="1"/>
        <end position="17"/>
    </location>
</feature>
<proteinExistence type="predicted"/>
<name>A0ABV6E7P8_9GAMM</name>
<dbReference type="RefSeq" id="WP_380671942.1">
    <property type="nucleotide sequence ID" value="NZ_CP173186.1"/>
</dbReference>
<protein>
    <submittedName>
        <fullName evidence="3">Lysozyme inhibitor LprI family protein</fullName>
    </submittedName>
</protein>
<dbReference type="EMBL" id="JBHLXG010000003">
    <property type="protein sequence ID" value="MFC0225024.1"/>
    <property type="molecule type" value="Genomic_DNA"/>
</dbReference>
<evidence type="ECO:0000313" key="3">
    <source>
        <dbReference type="EMBL" id="MFC0225024.1"/>
    </source>
</evidence>
<dbReference type="InterPro" id="IPR009739">
    <property type="entry name" value="LprI-like_N"/>
</dbReference>
<comment type="caution">
    <text evidence="3">The sequence shown here is derived from an EMBL/GenBank/DDBJ whole genome shotgun (WGS) entry which is preliminary data.</text>
</comment>
<dbReference type="Gene3D" id="1.20.1270.180">
    <property type="match status" value="1"/>
</dbReference>
<feature type="chain" id="PRO_5047302380" evidence="1">
    <location>
        <begin position="18"/>
        <end position="129"/>
    </location>
</feature>
<keyword evidence="1" id="KW-0732">Signal</keyword>
<evidence type="ECO:0000256" key="1">
    <source>
        <dbReference type="SAM" id="SignalP"/>
    </source>
</evidence>
<dbReference type="Pfam" id="PF07007">
    <property type="entry name" value="LprI"/>
    <property type="match status" value="1"/>
</dbReference>
<organism evidence="3 4">
    <name type="scientific">Serratia aquatilis</name>
    <dbReference type="NCBI Taxonomy" id="1737515"/>
    <lineage>
        <taxon>Bacteria</taxon>
        <taxon>Pseudomonadati</taxon>
        <taxon>Pseudomonadota</taxon>
        <taxon>Gammaproteobacteria</taxon>
        <taxon>Enterobacterales</taxon>
        <taxon>Yersiniaceae</taxon>
        <taxon>Serratia</taxon>
    </lineage>
</organism>
<reference evidence="3 4" key="1">
    <citation type="submission" date="2024-09" db="EMBL/GenBank/DDBJ databases">
        <authorList>
            <person name="Sun Q."/>
            <person name="Mori K."/>
        </authorList>
    </citation>
    <scope>NUCLEOTIDE SEQUENCE [LARGE SCALE GENOMIC DNA]</scope>
    <source>
        <strain evidence="3 4">CCM 8626</strain>
    </source>
</reference>
<gene>
    <name evidence="3" type="ORF">ACFFJ3_00620</name>
</gene>
<sequence>MRKYILIFLFFSPFAFCESFCNDINNSNQVYLCSKEKRSSADSKLNAKYELLISEIKSAYSSHSDLRDAYLNKIKTSQRAWIKFRDSNCEVYAFQIDKVSQVYETTINQCVVEMSDKRTEELTIIINSI</sequence>
<accession>A0ABV6E7P8</accession>
<evidence type="ECO:0000259" key="2">
    <source>
        <dbReference type="Pfam" id="PF07007"/>
    </source>
</evidence>
<dbReference type="Proteomes" id="UP001589792">
    <property type="component" value="Unassembled WGS sequence"/>
</dbReference>
<feature type="domain" description="Lysozyme inhibitor LprI-like N-terminal" evidence="2">
    <location>
        <begin position="27"/>
        <end position="122"/>
    </location>
</feature>
<keyword evidence="4" id="KW-1185">Reference proteome</keyword>
<evidence type="ECO:0000313" key="4">
    <source>
        <dbReference type="Proteomes" id="UP001589792"/>
    </source>
</evidence>